<name>A0A1Y2JYV7_9PROT</name>
<dbReference type="Pfam" id="PF13472">
    <property type="entry name" value="Lipase_GDSL_2"/>
    <property type="match status" value="1"/>
</dbReference>
<dbReference type="CDD" id="cd00229">
    <property type="entry name" value="SGNH_hydrolase"/>
    <property type="match status" value="1"/>
</dbReference>
<evidence type="ECO:0000313" key="3">
    <source>
        <dbReference type="Proteomes" id="UP000194003"/>
    </source>
</evidence>
<dbReference type="InterPro" id="IPR013830">
    <property type="entry name" value="SGNH_hydro"/>
</dbReference>
<dbReference type="OrthoDB" id="7203637at2"/>
<organism evidence="2 3">
    <name type="scientific">Magnetofaba australis IT-1</name>
    <dbReference type="NCBI Taxonomy" id="1434232"/>
    <lineage>
        <taxon>Bacteria</taxon>
        <taxon>Pseudomonadati</taxon>
        <taxon>Pseudomonadota</taxon>
        <taxon>Magnetococcia</taxon>
        <taxon>Magnetococcales</taxon>
        <taxon>Magnetococcaceae</taxon>
        <taxon>Magnetofaba</taxon>
    </lineage>
</organism>
<dbReference type="GO" id="GO:0016788">
    <property type="term" value="F:hydrolase activity, acting on ester bonds"/>
    <property type="evidence" value="ECO:0007669"/>
    <property type="project" value="UniProtKB-ARBA"/>
</dbReference>
<reference evidence="2 3" key="1">
    <citation type="journal article" date="2016" name="BMC Genomics">
        <title>Combined genomic and structural analyses of a cultured magnetotactic bacterium reveals its niche adaptation to a dynamic environment.</title>
        <authorList>
            <person name="Araujo A.C."/>
            <person name="Morillo V."/>
            <person name="Cypriano J."/>
            <person name="Teixeira L.C."/>
            <person name="Leao P."/>
            <person name="Lyra S."/>
            <person name="Almeida L.G."/>
            <person name="Bazylinski D.A."/>
            <person name="Vasconcellos A.T."/>
            <person name="Abreu F."/>
            <person name="Lins U."/>
        </authorList>
    </citation>
    <scope>NUCLEOTIDE SEQUENCE [LARGE SCALE GENOMIC DNA]</scope>
    <source>
        <strain evidence="2 3">IT-1</strain>
    </source>
</reference>
<proteinExistence type="predicted"/>
<feature type="domain" description="SGNH hydrolase-type esterase" evidence="1">
    <location>
        <begin position="79"/>
        <end position="254"/>
    </location>
</feature>
<dbReference type="SUPFAM" id="SSF52266">
    <property type="entry name" value="SGNH hydrolase"/>
    <property type="match status" value="1"/>
</dbReference>
<sequence length="374" mass="40536">MTAPSLQARVRDAFDQYHDDILSGTYAFGGRRLWRQHPYLANMLDAAGGAYDDNALLTINSLGLRARENPNPEALRIALLGGSVAFGSYAPSNGTTISALLEKRLRQSLGAQRPVEVYNLGVGGHVMAQHAIMLHHIALEHYQPHAVICLAGYNDAHSLYKGHAPGEPLQNEFGAMLRAMQTGSHQAFIKLVLIQALQARYRSFDAVIKRLQAVNRAWREAGQESPAPSAPIDPDHLADAERQRAQRGGAHMGRLSHRLRAMLAGLGIPYVAALQPMLGRGEKPPAPMEALILREYRASRAGFFPFMNGVFDAAWTELNAPTPAGVAQEKYAAVDCSVDFSAVARQLFVDPAHMGDAGNALVAQTLESALTPLL</sequence>
<dbReference type="InterPro" id="IPR036514">
    <property type="entry name" value="SGNH_hydro_sf"/>
</dbReference>
<comment type="caution">
    <text evidence="2">The sequence shown here is derived from an EMBL/GenBank/DDBJ whole genome shotgun (WGS) entry which is preliminary data.</text>
</comment>
<evidence type="ECO:0000313" key="2">
    <source>
        <dbReference type="EMBL" id="OSM00066.1"/>
    </source>
</evidence>
<protein>
    <submittedName>
        <fullName evidence="2">Putative GDSL-like Lipase/Acylhydrolase</fullName>
    </submittedName>
</protein>
<accession>A0A1Y2JYV7</accession>
<keyword evidence="3" id="KW-1185">Reference proteome</keyword>
<dbReference type="Proteomes" id="UP000194003">
    <property type="component" value="Unassembled WGS sequence"/>
</dbReference>
<dbReference type="STRING" id="1434232.MAIT1_00486"/>
<dbReference type="AlphaFoldDB" id="A0A1Y2JYV7"/>
<dbReference type="RefSeq" id="WP_085446271.1">
    <property type="nucleotide sequence ID" value="NZ_LVJN01000021.1"/>
</dbReference>
<gene>
    <name evidence="2" type="ORF">MAIT1_00486</name>
</gene>
<dbReference type="Gene3D" id="3.40.50.1110">
    <property type="entry name" value="SGNH hydrolase"/>
    <property type="match status" value="1"/>
</dbReference>
<evidence type="ECO:0000259" key="1">
    <source>
        <dbReference type="Pfam" id="PF13472"/>
    </source>
</evidence>
<dbReference type="EMBL" id="LVJN01000021">
    <property type="protein sequence ID" value="OSM00066.1"/>
    <property type="molecule type" value="Genomic_DNA"/>
</dbReference>
<keyword evidence="2" id="KW-0378">Hydrolase</keyword>